<dbReference type="GO" id="GO:0000139">
    <property type="term" value="C:Golgi membrane"/>
    <property type="evidence" value="ECO:0007669"/>
    <property type="project" value="UniProtKB-SubCell"/>
</dbReference>
<dbReference type="Pfam" id="PF15024">
    <property type="entry name" value="Glyco_transf_18"/>
    <property type="match status" value="1"/>
</dbReference>
<evidence type="ECO:0000313" key="15">
    <source>
        <dbReference type="EMBL" id="KAJ3601136.1"/>
    </source>
</evidence>
<dbReference type="PANTHER" id="PTHR15075">
    <property type="entry name" value="ALPHA-MANNOSIDE BETA-1,6-N-ACETYLGLUCOSAMINYLTRANSFERASE"/>
    <property type="match status" value="1"/>
</dbReference>
<sequence>MGFVAEELNETERLNIQRNKVNSMALVYGKEASMWKGRENFLSVLHRYMEVHGTVYFEMQRPPEVPAFVKNHGLLPQQELQLLLRRAKLFIGMGFPYEGPAPLEAIANGCVFLQPKFSPSHSSLNHAFFRGKPTSRQYIGPPHVITVDFNNSQEFDRAVRQIMNTNDFCAPEAPFPPNSSLLAWNSNAASSASSSAPVVPPPPSWPPLSALRVLSSQGGQSCVEACRGAGLVCEPSFYRFINAKEAFSKLDLVCEGVEAERNHLFPAFSAENSECSLQTEPLLYSCSGAAPQYQRICPCRDFRQGQVALCRDCL</sequence>
<dbReference type="GO" id="GO:0006487">
    <property type="term" value="P:protein N-linked glycosylation"/>
    <property type="evidence" value="ECO:0007669"/>
    <property type="project" value="TreeGrafter"/>
</dbReference>
<dbReference type="GO" id="GO:0030144">
    <property type="term" value="F:alpha-1,6-mannosylglycoprotein 6-beta-N-acetylglucosaminyltransferase activity"/>
    <property type="evidence" value="ECO:0007669"/>
    <property type="project" value="UniProtKB-EC"/>
</dbReference>
<keyword evidence="9" id="KW-1133">Transmembrane helix</keyword>
<comment type="subcellular location">
    <subcellularLocation>
        <location evidence="1">Golgi apparatus membrane</location>
        <topology evidence="1">Single-pass type II membrane protein</topology>
    </subcellularLocation>
</comment>
<dbReference type="PANTHER" id="PTHR15075:SF6">
    <property type="entry name" value="ALPHA-1,6-MANNOSYLGLYCOPROTEIN 6-BETA-N-ACETYLGLUCOSAMINYLTRANSFERASE B"/>
    <property type="match status" value="1"/>
</dbReference>
<evidence type="ECO:0000256" key="6">
    <source>
        <dbReference type="ARBA" id="ARBA00022679"/>
    </source>
</evidence>
<name>A0A9Q0IL87_9TELE</name>
<evidence type="ECO:0000256" key="5">
    <source>
        <dbReference type="ARBA" id="ARBA00022676"/>
    </source>
</evidence>
<organism evidence="15 16">
    <name type="scientific">Muraenolepis orangiensis</name>
    <name type="common">Patagonian moray cod</name>
    <dbReference type="NCBI Taxonomy" id="630683"/>
    <lineage>
        <taxon>Eukaryota</taxon>
        <taxon>Metazoa</taxon>
        <taxon>Chordata</taxon>
        <taxon>Craniata</taxon>
        <taxon>Vertebrata</taxon>
        <taxon>Euteleostomi</taxon>
        <taxon>Actinopterygii</taxon>
        <taxon>Neopterygii</taxon>
        <taxon>Teleostei</taxon>
        <taxon>Neoteleostei</taxon>
        <taxon>Acanthomorphata</taxon>
        <taxon>Zeiogadaria</taxon>
        <taxon>Gadariae</taxon>
        <taxon>Gadiformes</taxon>
        <taxon>Muraenolepidoidei</taxon>
        <taxon>Muraenolepididae</taxon>
        <taxon>Muraenolepis</taxon>
    </lineage>
</organism>
<dbReference type="EMBL" id="JANIIK010000047">
    <property type="protein sequence ID" value="KAJ3601136.1"/>
    <property type="molecule type" value="Genomic_DNA"/>
</dbReference>
<evidence type="ECO:0000256" key="3">
    <source>
        <dbReference type="ARBA" id="ARBA00007477"/>
    </source>
</evidence>
<evidence type="ECO:0000256" key="13">
    <source>
        <dbReference type="ARBA" id="ARBA00048243"/>
    </source>
</evidence>
<keyword evidence="7" id="KW-0812">Transmembrane</keyword>
<comment type="catalytic activity">
    <reaction evidence="13">
        <text>N(4)-{beta-D-GlcNAc-(1-&gt;2)-[beta-D-GlcNAc-(1-&gt;4)]-alpha-D-Man-(1-&gt;3)-[beta-D-GlcNAc-(1-&gt;2)-alpha-D-Man-(1-&gt;6)]-beta-D-Man-(1-&gt;4)-beta-D-GlcNAc-(1-&gt;4)-beta-D-GlcNAc}-L-asparaginyl-[protein] + UDP-N-acetyl-alpha-D-glucosamine = N(4)-{beta-D-GlcNAc-(1-&gt;2)-[beta-D-GlcNAc-(1-&gt;4)]-alpha-D-Man-(1-&gt;3)-[beta-D-GlcNAc-(1-&gt;2)-[beta-D-GlcNAc-(1-&gt;6)]-alpha-D-Man-(1-&gt;6)]-beta-D-Man-(1-&gt;4)-beta-D-GlcNAc-(1-&gt;4)-beta-D-GlcNAc}-L-asparaginyl-[protein] + UDP + H(+)</text>
        <dbReference type="Rhea" id="RHEA:16921"/>
        <dbReference type="Rhea" id="RHEA-COMP:14374"/>
        <dbReference type="Rhea" id="RHEA-COMP:14377"/>
        <dbReference type="ChEBI" id="CHEBI:15378"/>
        <dbReference type="ChEBI" id="CHEBI:57705"/>
        <dbReference type="ChEBI" id="CHEBI:58223"/>
        <dbReference type="ChEBI" id="CHEBI:139507"/>
        <dbReference type="ChEBI" id="CHEBI:139510"/>
        <dbReference type="EC" id="2.4.1.155"/>
    </reaction>
</comment>
<evidence type="ECO:0000313" key="16">
    <source>
        <dbReference type="Proteomes" id="UP001148018"/>
    </source>
</evidence>
<dbReference type="InterPro" id="IPR026116">
    <property type="entry name" value="GT18_cat"/>
</dbReference>
<keyword evidence="11" id="KW-0472">Membrane</keyword>
<dbReference type="AlphaFoldDB" id="A0A9Q0IL87"/>
<comment type="pathway">
    <text evidence="2">Protein modification; protein glycosylation.</text>
</comment>
<keyword evidence="10" id="KW-0333">Golgi apparatus</keyword>
<evidence type="ECO:0000256" key="12">
    <source>
        <dbReference type="ARBA" id="ARBA00023180"/>
    </source>
</evidence>
<evidence type="ECO:0000256" key="11">
    <source>
        <dbReference type="ARBA" id="ARBA00023136"/>
    </source>
</evidence>
<evidence type="ECO:0000259" key="14">
    <source>
        <dbReference type="Pfam" id="PF15024"/>
    </source>
</evidence>
<evidence type="ECO:0000256" key="1">
    <source>
        <dbReference type="ARBA" id="ARBA00004323"/>
    </source>
</evidence>
<keyword evidence="8" id="KW-0735">Signal-anchor</keyword>
<feature type="domain" description="Glycosyltransferase family 18 catalytic" evidence="14">
    <location>
        <begin position="1"/>
        <end position="299"/>
    </location>
</feature>
<accession>A0A9Q0IL87</accession>
<gene>
    <name evidence="15" type="ORF">NHX12_032109</name>
</gene>
<dbReference type="InterPro" id="IPR052105">
    <property type="entry name" value="MGAT5_Glycosyltransferase"/>
</dbReference>
<keyword evidence="12" id="KW-0325">Glycoprotein</keyword>
<evidence type="ECO:0000256" key="10">
    <source>
        <dbReference type="ARBA" id="ARBA00023034"/>
    </source>
</evidence>
<dbReference type="OrthoDB" id="2113294at2759"/>
<protein>
    <recommendedName>
        <fullName evidence="4">alpha-1,6-mannosyl-glycoprotein 6-beta-N-acetylglucosaminyltransferase</fullName>
        <ecNumber evidence="4">2.4.1.155</ecNumber>
    </recommendedName>
</protein>
<evidence type="ECO:0000256" key="8">
    <source>
        <dbReference type="ARBA" id="ARBA00022968"/>
    </source>
</evidence>
<evidence type="ECO:0000256" key="9">
    <source>
        <dbReference type="ARBA" id="ARBA00022989"/>
    </source>
</evidence>
<comment type="similarity">
    <text evidence="3">Belongs to the glycosyltransferase 18 family.</text>
</comment>
<evidence type="ECO:0000256" key="7">
    <source>
        <dbReference type="ARBA" id="ARBA00022692"/>
    </source>
</evidence>
<evidence type="ECO:0000256" key="2">
    <source>
        <dbReference type="ARBA" id="ARBA00004922"/>
    </source>
</evidence>
<comment type="caution">
    <text evidence="15">The sequence shown here is derived from an EMBL/GenBank/DDBJ whole genome shotgun (WGS) entry which is preliminary data.</text>
</comment>
<proteinExistence type="inferred from homology"/>
<keyword evidence="5" id="KW-0328">Glycosyltransferase</keyword>
<dbReference type="Proteomes" id="UP001148018">
    <property type="component" value="Unassembled WGS sequence"/>
</dbReference>
<keyword evidence="6" id="KW-0808">Transferase</keyword>
<dbReference type="EC" id="2.4.1.155" evidence="4"/>
<evidence type="ECO:0000256" key="4">
    <source>
        <dbReference type="ARBA" id="ARBA00012671"/>
    </source>
</evidence>
<reference evidence="15" key="1">
    <citation type="submission" date="2022-07" db="EMBL/GenBank/DDBJ databases">
        <title>Chromosome-level genome of Muraenolepis orangiensis.</title>
        <authorList>
            <person name="Kim J."/>
        </authorList>
    </citation>
    <scope>NUCLEOTIDE SEQUENCE</scope>
    <source>
        <strain evidence="15">KU_S4_2022</strain>
        <tissue evidence="15">Muscle</tissue>
    </source>
</reference>
<keyword evidence="16" id="KW-1185">Reference proteome</keyword>